<evidence type="ECO:0000313" key="3">
    <source>
        <dbReference type="Proteomes" id="UP000199515"/>
    </source>
</evidence>
<gene>
    <name evidence="2" type="ORF">SAMN05421504_102282</name>
</gene>
<dbReference type="RefSeq" id="WP_091288196.1">
    <property type="nucleotide sequence ID" value="NZ_FNON01000002.1"/>
</dbReference>
<sequence length="229" mass="24586">MKRAIALVALLLAGCADAPQPRSLSTGEAERLALVRFTNYTAKSAKFLADIPSPGGKLLLTGRVDFVDHLGYAAMRTEGRDDPASAGLLQWNLSRLAYLTNPATEPVDPPPDGDWQIRPFQEAGSEIDGALRLLVNLAADRPDNAQLLQQSSARWLRKDNVGGVGVDVLEGPQQAGKTPSADGARVRYWVDADGRLKRIEARLGDQREFAKFDILGTAPAVAVIPPLAP</sequence>
<dbReference type="OrthoDB" id="3673753at2"/>
<keyword evidence="1" id="KW-0732">Signal</keyword>
<reference evidence="2 3" key="1">
    <citation type="submission" date="2016-10" db="EMBL/GenBank/DDBJ databases">
        <authorList>
            <person name="de Groot N.N."/>
        </authorList>
    </citation>
    <scope>NUCLEOTIDE SEQUENCE [LARGE SCALE GENOMIC DNA]</scope>
    <source>
        <strain evidence="2 3">CPCC 202699</strain>
    </source>
</reference>
<accession>A0A1H2YWQ7</accession>
<proteinExistence type="predicted"/>
<keyword evidence="3" id="KW-1185">Reference proteome</keyword>
<dbReference type="EMBL" id="FNON01000002">
    <property type="protein sequence ID" value="SDX09178.1"/>
    <property type="molecule type" value="Genomic_DNA"/>
</dbReference>
<evidence type="ECO:0000256" key="1">
    <source>
        <dbReference type="SAM" id="SignalP"/>
    </source>
</evidence>
<feature type="signal peptide" evidence="1">
    <location>
        <begin position="1"/>
        <end position="18"/>
    </location>
</feature>
<feature type="chain" id="PRO_5011776523" description="Lipoprotein LprG" evidence="1">
    <location>
        <begin position="19"/>
        <end position="229"/>
    </location>
</feature>
<evidence type="ECO:0000313" key="2">
    <source>
        <dbReference type="EMBL" id="SDX09178.1"/>
    </source>
</evidence>
<organism evidence="2 3">
    <name type="scientific">Amycolatopsis xylanica</name>
    <dbReference type="NCBI Taxonomy" id="589385"/>
    <lineage>
        <taxon>Bacteria</taxon>
        <taxon>Bacillati</taxon>
        <taxon>Actinomycetota</taxon>
        <taxon>Actinomycetes</taxon>
        <taxon>Pseudonocardiales</taxon>
        <taxon>Pseudonocardiaceae</taxon>
        <taxon>Amycolatopsis</taxon>
    </lineage>
</organism>
<dbReference type="Proteomes" id="UP000199515">
    <property type="component" value="Unassembled WGS sequence"/>
</dbReference>
<dbReference type="PROSITE" id="PS51257">
    <property type="entry name" value="PROKAR_LIPOPROTEIN"/>
    <property type="match status" value="1"/>
</dbReference>
<dbReference type="AlphaFoldDB" id="A0A1H2YWQ7"/>
<name>A0A1H2YWQ7_9PSEU</name>
<evidence type="ECO:0008006" key="4">
    <source>
        <dbReference type="Google" id="ProtNLM"/>
    </source>
</evidence>
<protein>
    <recommendedName>
        <fullName evidence="4">Lipoprotein LprG</fullName>
    </recommendedName>
</protein>
<dbReference type="STRING" id="589385.SAMN05421504_102282"/>